<dbReference type="eggNOG" id="KOG0495">
    <property type="taxonomic scope" value="Eukaryota"/>
</dbReference>
<sequence length="877" mass="101749">MERPAFLDKKPPPGYVPGIGRGATGFSTRGSKKGNESNVIPKRFNNNSIELDPADLEAENIFTNIDKKLANRNRKKASKKDIDEATNFIDLKTNLSKVSNTEWLHLPEATDITRRNKRQRLEEQMNRKFFAAPDTLLSSAKGSNSHALDLSKLTEEREKLLGTIIDTAVDIKKNDSVSETTDYLDALDDIHEKDLSDNYNNESSKEAKEKMRAILKSYRKSDPRNPDSWIASARLEKNCRNIKLAQKLLNEGCRNCPKSEEIWLENIKLNENNNALCRTIVTRGIQYNLQSLNLWLKAIDLESDNNNKQILLRKAITKLPKKEELWELAADYETDMNEKIKILLKAVEFVPYSINLWIKLINSQPYEGAKKSLISAKNMLPKEYKLCVISLSLEEKFNDNCTLEELIKIADNCFEKLFLNGVKITFEKWLEEAHILEKQYKFLKSAEAIIMKSLSVCNSEEPLSNIIAKFRKLEDSYCKVIGFKYVLSIDPSQYNVLTLMKRTCETLNKLEIFYSTFETILFSNPFDKESNIIRKHPILSLIYAKEIWRYNYDPEKALMILNKSIEVVPENVDMWTAKLKILCELGNFNEVESVFEKSINILKSYKNNDIVKIYYKHINYLRFRQLNMEALNLLEKEYIVLFPKDVKLKLQRSQIYRDLGQYEEACKQLKLDIESLPFEPKLSIALSEINESYLNKVTLARSNLDLSIVKNPSSSELYLGKINLEKRSGNLKQVEYILSQSFSKFPNDVDLWVEKLLLVNDKKSITKKGLFQDALKNTKNNFKILLQIGISFFNDLQYTTSLKWIERSIKSNPKYGDSWIWLSRCYIKLKKPLDTCLEQVNKNEPKYGKEWIKISKGISTQYLTDVDKLKECLKQKN</sequence>
<evidence type="ECO:0000256" key="2">
    <source>
        <dbReference type="ARBA" id="ARBA00022737"/>
    </source>
</evidence>
<evidence type="ECO:0000256" key="3">
    <source>
        <dbReference type="ARBA" id="ARBA00023242"/>
    </source>
</evidence>
<dbReference type="SUPFAM" id="SSF48452">
    <property type="entry name" value="TPR-like"/>
    <property type="match status" value="3"/>
</dbReference>
<reference evidence="6 7" key="1">
    <citation type="journal article" date="2011" name="Proc. Natl. Acad. Sci. U.S.A.">
        <title>Evolutionary erosion of yeast sex chromosomes by mating-type switching accidents.</title>
        <authorList>
            <person name="Gordon J.L."/>
            <person name="Armisen D."/>
            <person name="Proux-Wera E."/>
            <person name="Oheigeartaigh S.S."/>
            <person name="Byrne K.P."/>
            <person name="Wolfe K.H."/>
        </authorList>
    </citation>
    <scope>NUCLEOTIDE SEQUENCE [LARGE SCALE GENOMIC DNA]</scope>
    <source>
        <strain evidence="7">ATCC 24235 / CBS 4417 / NBRC 1672 / NRRL Y-8282 / UCD 70-5</strain>
    </source>
</reference>
<feature type="domain" description="PRP1 splicing factor N-terminal" evidence="5">
    <location>
        <begin position="11"/>
        <end position="34"/>
    </location>
</feature>
<dbReference type="InterPro" id="IPR045075">
    <property type="entry name" value="Syf1-like"/>
</dbReference>
<dbReference type="InterPro" id="IPR011990">
    <property type="entry name" value="TPR-like_helical_dom_sf"/>
</dbReference>
<accession>G8C0G4</accession>
<dbReference type="HOGENOM" id="CLU_007010_0_0_1"/>
<dbReference type="GO" id="GO:0000398">
    <property type="term" value="P:mRNA splicing, via spliceosome"/>
    <property type="evidence" value="ECO:0007669"/>
    <property type="project" value="EnsemblFungi"/>
</dbReference>
<dbReference type="GO" id="GO:0046540">
    <property type="term" value="C:U4/U6 x U5 tri-snRNP complex"/>
    <property type="evidence" value="ECO:0007669"/>
    <property type="project" value="EnsemblFungi"/>
</dbReference>
<dbReference type="EMBL" id="HE612868">
    <property type="protein sequence ID" value="CCE65679.1"/>
    <property type="molecule type" value="Genomic_DNA"/>
</dbReference>
<proteinExistence type="predicted"/>
<dbReference type="GeneID" id="11531852"/>
<dbReference type="OMA" id="DGWAWYY"/>
<dbReference type="GO" id="GO:0071001">
    <property type="term" value="C:U4/U6 snRNP"/>
    <property type="evidence" value="ECO:0007669"/>
    <property type="project" value="EnsemblFungi"/>
</dbReference>
<dbReference type="Pfam" id="PF06424">
    <property type="entry name" value="PRP1_N"/>
    <property type="match status" value="2"/>
</dbReference>
<dbReference type="Gene3D" id="1.25.40.10">
    <property type="entry name" value="Tetratricopeptide repeat domain"/>
    <property type="match status" value="3"/>
</dbReference>
<keyword evidence="2" id="KW-0677">Repeat</keyword>
<keyword evidence="3" id="KW-0539">Nucleus</keyword>
<evidence type="ECO:0000256" key="4">
    <source>
        <dbReference type="SAM" id="MobiDB-lite"/>
    </source>
</evidence>
<feature type="region of interest" description="Disordered" evidence="4">
    <location>
        <begin position="1"/>
        <end position="38"/>
    </location>
</feature>
<comment type="subcellular location">
    <subcellularLocation>
        <location evidence="1">Nucleus</location>
    </subcellularLocation>
</comment>
<name>G8C0G4_TETPH</name>
<organism evidence="6 7">
    <name type="scientific">Tetrapisispora phaffii (strain ATCC 24235 / CBS 4417 / NBRC 1672 / NRRL Y-8282 / UCD 70-5)</name>
    <name type="common">Yeast</name>
    <name type="synonym">Fabospora phaffii</name>
    <dbReference type="NCBI Taxonomy" id="1071381"/>
    <lineage>
        <taxon>Eukaryota</taxon>
        <taxon>Fungi</taxon>
        <taxon>Dikarya</taxon>
        <taxon>Ascomycota</taxon>
        <taxon>Saccharomycotina</taxon>
        <taxon>Saccharomycetes</taxon>
        <taxon>Saccharomycetales</taxon>
        <taxon>Saccharomycetaceae</taxon>
        <taxon>Tetrapisispora</taxon>
    </lineage>
</organism>
<protein>
    <recommendedName>
        <fullName evidence="5">PRP1 splicing factor N-terminal domain-containing protein</fullName>
    </recommendedName>
</protein>
<evidence type="ECO:0000313" key="6">
    <source>
        <dbReference type="EMBL" id="CCE65679.1"/>
    </source>
</evidence>
<dbReference type="SMART" id="SM00386">
    <property type="entry name" value="HAT"/>
    <property type="match status" value="5"/>
</dbReference>
<dbReference type="InterPro" id="IPR010491">
    <property type="entry name" value="PRP1_N"/>
</dbReference>
<keyword evidence="7" id="KW-1185">Reference proteome</keyword>
<evidence type="ECO:0000313" key="7">
    <source>
        <dbReference type="Proteomes" id="UP000005666"/>
    </source>
</evidence>
<dbReference type="InterPro" id="IPR003107">
    <property type="entry name" value="HAT"/>
</dbReference>
<dbReference type="RefSeq" id="XP_003688113.1">
    <property type="nucleotide sequence ID" value="XM_003688065.1"/>
</dbReference>
<feature type="compositionally biased region" description="Basic and acidic residues" evidence="4">
    <location>
        <begin position="1"/>
        <end position="11"/>
    </location>
</feature>
<dbReference type="KEGG" id="tpf:TPHA_0M01050"/>
<dbReference type="OrthoDB" id="440128at2759"/>
<dbReference type="AlphaFoldDB" id="G8C0G4"/>
<dbReference type="Proteomes" id="UP000005666">
    <property type="component" value="Chromosome 13"/>
</dbReference>
<feature type="domain" description="PRP1 splicing factor N-terminal" evidence="5">
    <location>
        <begin position="46"/>
        <end position="115"/>
    </location>
</feature>
<evidence type="ECO:0000256" key="1">
    <source>
        <dbReference type="ARBA" id="ARBA00004123"/>
    </source>
</evidence>
<gene>
    <name evidence="6" type="primary">TPHA0M01050</name>
    <name evidence="6" type="ordered locus">TPHA_0M01050</name>
</gene>
<dbReference type="PANTHER" id="PTHR11246:SF1">
    <property type="entry name" value="PRE-MRNA-PROCESSING FACTOR 6"/>
    <property type="match status" value="1"/>
</dbReference>
<evidence type="ECO:0000259" key="5">
    <source>
        <dbReference type="Pfam" id="PF06424"/>
    </source>
</evidence>
<dbReference type="STRING" id="1071381.G8C0G4"/>
<dbReference type="PANTHER" id="PTHR11246">
    <property type="entry name" value="PRE-MRNA SPLICING FACTOR"/>
    <property type="match status" value="1"/>
</dbReference>